<gene>
    <name evidence="1" type="ORF">METZ01_LOCUS347142</name>
</gene>
<feature type="non-terminal residue" evidence="1">
    <location>
        <position position="26"/>
    </location>
</feature>
<dbReference type="EMBL" id="UINC01120056">
    <property type="protein sequence ID" value="SVC94288.1"/>
    <property type="molecule type" value="Genomic_DNA"/>
</dbReference>
<reference evidence="1" key="1">
    <citation type="submission" date="2018-05" db="EMBL/GenBank/DDBJ databases">
        <authorList>
            <person name="Lanie J.A."/>
            <person name="Ng W.-L."/>
            <person name="Kazmierczak K.M."/>
            <person name="Andrzejewski T.M."/>
            <person name="Davidsen T.M."/>
            <person name="Wayne K.J."/>
            <person name="Tettelin H."/>
            <person name="Glass J.I."/>
            <person name="Rusch D."/>
            <person name="Podicherti R."/>
            <person name="Tsui H.-C.T."/>
            <person name="Winkler M.E."/>
        </authorList>
    </citation>
    <scope>NUCLEOTIDE SEQUENCE</scope>
</reference>
<accession>A0A382RBA7</accession>
<protein>
    <submittedName>
        <fullName evidence="1">Uncharacterized protein</fullName>
    </submittedName>
</protein>
<sequence>VNKLFNQLQNPLGFSTMTSCTGSNRS</sequence>
<feature type="non-terminal residue" evidence="1">
    <location>
        <position position="1"/>
    </location>
</feature>
<organism evidence="1">
    <name type="scientific">marine metagenome</name>
    <dbReference type="NCBI Taxonomy" id="408172"/>
    <lineage>
        <taxon>unclassified sequences</taxon>
        <taxon>metagenomes</taxon>
        <taxon>ecological metagenomes</taxon>
    </lineage>
</organism>
<evidence type="ECO:0000313" key="1">
    <source>
        <dbReference type="EMBL" id="SVC94288.1"/>
    </source>
</evidence>
<name>A0A382RBA7_9ZZZZ</name>
<dbReference type="AlphaFoldDB" id="A0A382RBA7"/>
<proteinExistence type="predicted"/>